<feature type="domain" description="LamG-like jellyroll fold" evidence="4">
    <location>
        <begin position="372"/>
        <end position="503"/>
    </location>
</feature>
<dbReference type="EMBL" id="BROH01000011">
    <property type="protein sequence ID" value="GKY89317.1"/>
    <property type="molecule type" value="Genomic_DNA"/>
</dbReference>
<reference evidence="5" key="1">
    <citation type="journal article" date="2023" name="Int. J. Syst. Evol. Microbiol.">
        <title>Sinisalibacter aestuarii sp. nov., isolated from estuarine sediment of the Arakawa River.</title>
        <authorList>
            <person name="Arafat S.T."/>
            <person name="Hirano S."/>
            <person name="Sato A."/>
            <person name="Takeuchi K."/>
            <person name="Yasuda T."/>
            <person name="Terahara T."/>
            <person name="Hamada M."/>
            <person name="Kobayashi T."/>
        </authorList>
    </citation>
    <scope>NUCLEOTIDE SEQUENCE</scope>
    <source>
        <strain evidence="5">B-399</strain>
    </source>
</reference>
<dbReference type="Pfam" id="PF13385">
    <property type="entry name" value="Laminin_G_3"/>
    <property type="match status" value="3"/>
</dbReference>
<keyword evidence="6" id="KW-1185">Reference proteome</keyword>
<dbReference type="InterPro" id="IPR013320">
    <property type="entry name" value="ConA-like_dom_sf"/>
</dbReference>
<dbReference type="SUPFAM" id="SSF49899">
    <property type="entry name" value="Concanavalin A-like lectins/glucanases"/>
    <property type="match status" value="3"/>
</dbReference>
<keyword evidence="1 3" id="KW-0732">Signal</keyword>
<sequence length="989" mass="104767">MRSRLVLAVALLVLVQFLGASPAQAVCTNPDGAAGAVKFNKAFQVLQYCNDTEWRALGAMPSNAIQGTADGLIGYWRLDETTGTIATDSSPYGHNATYSNVVPGTNTVSAPVQNGIDFSGHTQAAAQTANDNLYSSVIEATFTAWVRLDNATGTGGIIALGNQGLGEFHLQLKNNWNEAKLYLEAQNWSGAVGAWYTTTAVLLPLGSWHHVAVTYSYNDVVGTKPKFYVDGALYTGTVATAQAPAGSFTPPAVAIPTIIGHRHDSSSGQWMGALDDVRVYSRILSAGEIQEIFGIGSHRTESVPYGLVGYWRLDETSGTTAFDSSGNGNDGTVTDTDFSLSTAEGVIGNSFTSFDVNDRATVSDSSVLNPSSEITVSAWVRSTVDYRQRLVEKWNGSNDYQLWIEASSNGSTAAVFEVGTSSGSTWAFGTTPVGNENEWFLLTGTYDGTNVNIYVNGVLENSTPQTGTLNDGSNDLIIGNGSGGAFNGNIDDVRIYNRALTPDEVWQLYDARDGNLRYNTDQRVPEYFNGDAWIAAAGGPYVPGAVYFNSAGTTYLDYAGALTGVTDSKMVTGSFWIRRNASGLGAQQKVFRSSGNAFIIELTTANEVRIKGEDSVGTTQLDATSTATITDTAWHHVMFSANVNAPGAAYFYIDGLDASDAAPTANDVNLYFSVAGQWIGADSAPSQLLDGDLADLWLDFGTYIDLSNADNRRKFITASGDPVDLGSIGQYPTGTAPDIYMSGRATTWATNKGTGGGFTVNGALSDAAGSPTSIPLTSLPQSCPNIGDVCDDGTIYSGLSPDGNLPMFTTSESEGVMPWNNGNATNKVTTSITNDDTGEANTNALILIDSDSGSAGFQTHIAAQYCFDLASHGADDWYLPAPNEFANLLSNYGVMNLPTTGGAGIQMHWVSREAGVNDAQDYGVYPSSPLSGSDAKELNRNVRCVRKGPAPRCANPVRPSGAIIYNADFNLLQYCDPYSGGTGWRATTE</sequence>
<dbReference type="Proteomes" id="UP001144205">
    <property type="component" value="Unassembled WGS sequence"/>
</dbReference>
<gene>
    <name evidence="5" type="ORF">STA1M1_31860</name>
</gene>
<feature type="chain" id="PRO_5047479712" description="LamG-like jellyroll fold domain-containing protein" evidence="3">
    <location>
        <begin position="26"/>
        <end position="989"/>
    </location>
</feature>
<dbReference type="Gene3D" id="2.60.120.200">
    <property type="match status" value="3"/>
</dbReference>
<dbReference type="PANTHER" id="PTHR42535">
    <property type="entry name" value="OOKINETE PROTEIN, PUTATIVE-RELATED"/>
    <property type="match status" value="1"/>
</dbReference>
<feature type="domain" description="LamG-like jellyroll fold" evidence="4">
    <location>
        <begin position="140"/>
        <end position="287"/>
    </location>
</feature>
<evidence type="ECO:0000313" key="6">
    <source>
        <dbReference type="Proteomes" id="UP001144205"/>
    </source>
</evidence>
<proteinExistence type="predicted"/>
<evidence type="ECO:0000259" key="4">
    <source>
        <dbReference type="SMART" id="SM00560"/>
    </source>
</evidence>
<dbReference type="SMART" id="SM00560">
    <property type="entry name" value="LamGL"/>
    <property type="match status" value="2"/>
</dbReference>
<feature type="signal peptide" evidence="3">
    <location>
        <begin position="1"/>
        <end position="25"/>
    </location>
</feature>
<dbReference type="InterPro" id="IPR006558">
    <property type="entry name" value="LamG-like"/>
</dbReference>
<accession>A0ABQ5LYY5</accession>
<comment type="caution">
    <text evidence="5">The sequence shown here is derived from an EMBL/GenBank/DDBJ whole genome shotgun (WGS) entry which is preliminary data.</text>
</comment>
<organism evidence="5 6">
    <name type="scientific">Sinisalibacter aestuarii</name>
    <dbReference type="NCBI Taxonomy" id="2949426"/>
    <lineage>
        <taxon>Bacteria</taxon>
        <taxon>Pseudomonadati</taxon>
        <taxon>Pseudomonadota</taxon>
        <taxon>Alphaproteobacteria</taxon>
        <taxon>Rhodobacterales</taxon>
        <taxon>Roseobacteraceae</taxon>
        <taxon>Sinisalibacter</taxon>
    </lineage>
</organism>
<evidence type="ECO:0000313" key="5">
    <source>
        <dbReference type="EMBL" id="GKY89317.1"/>
    </source>
</evidence>
<evidence type="ECO:0000256" key="1">
    <source>
        <dbReference type="ARBA" id="ARBA00022729"/>
    </source>
</evidence>
<name>A0ABQ5LYY5_9RHOB</name>
<keyword evidence="2" id="KW-1015">Disulfide bond</keyword>
<evidence type="ECO:0000256" key="2">
    <source>
        <dbReference type="ARBA" id="ARBA00023157"/>
    </source>
</evidence>
<dbReference type="PANTHER" id="PTHR42535:SF2">
    <property type="entry name" value="CHROMOSOME UNDETERMINED SCAFFOLD_146, WHOLE GENOME SHOTGUN SEQUENCE"/>
    <property type="match status" value="1"/>
</dbReference>
<evidence type="ECO:0000256" key="3">
    <source>
        <dbReference type="SAM" id="SignalP"/>
    </source>
</evidence>
<protein>
    <recommendedName>
        <fullName evidence="4">LamG-like jellyroll fold domain-containing protein</fullName>
    </recommendedName>
</protein>